<dbReference type="Proteomes" id="UP001148018">
    <property type="component" value="Unassembled WGS sequence"/>
</dbReference>
<evidence type="ECO:0000313" key="3">
    <source>
        <dbReference type="Proteomes" id="UP001148018"/>
    </source>
</evidence>
<reference evidence="2" key="1">
    <citation type="submission" date="2022-07" db="EMBL/GenBank/DDBJ databases">
        <title>Chromosome-level genome of Muraenolepis orangiensis.</title>
        <authorList>
            <person name="Kim J."/>
        </authorList>
    </citation>
    <scope>NUCLEOTIDE SEQUENCE</scope>
    <source>
        <strain evidence="2">KU_S4_2022</strain>
        <tissue evidence="2">Muscle</tissue>
    </source>
</reference>
<evidence type="ECO:0000313" key="2">
    <source>
        <dbReference type="EMBL" id="KAJ3611531.1"/>
    </source>
</evidence>
<name>A0A9Q0IW64_9TELE</name>
<accession>A0A9Q0IW64</accession>
<feature type="region of interest" description="Disordered" evidence="1">
    <location>
        <begin position="1"/>
        <end position="26"/>
    </location>
</feature>
<keyword evidence="3" id="KW-1185">Reference proteome</keyword>
<evidence type="ECO:0000256" key="1">
    <source>
        <dbReference type="SAM" id="MobiDB-lite"/>
    </source>
</evidence>
<sequence length="73" mass="7793">MISQTPGPKCEPDTEGSASSSATMREESKWCEVTWEIGTKSALVREAPASQSYGLMSRLCPPHLGPDVKALIG</sequence>
<organism evidence="2 3">
    <name type="scientific">Muraenolepis orangiensis</name>
    <name type="common">Patagonian moray cod</name>
    <dbReference type="NCBI Taxonomy" id="630683"/>
    <lineage>
        <taxon>Eukaryota</taxon>
        <taxon>Metazoa</taxon>
        <taxon>Chordata</taxon>
        <taxon>Craniata</taxon>
        <taxon>Vertebrata</taxon>
        <taxon>Euteleostomi</taxon>
        <taxon>Actinopterygii</taxon>
        <taxon>Neopterygii</taxon>
        <taxon>Teleostei</taxon>
        <taxon>Neoteleostei</taxon>
        <taxon>Acanthomorphata</taxon>
        <taxon>Zeiogadaria</taxon>
        <taxon>Gadariae</taxon>
        <taxon>Gadiformes</taxon>
        <taxon>Muraenolepidoidei</taxon>
        <taxon>Muraenolepididae</taxon>
        <taxon>Muraenolepis</taxon>
    </lineage>
</organism>
<gene>
    <name evidence="2" type="ORF">NHX12_021546</name>
</gene>
<proteinExistence type="predicted"/>
<comment type="caution">
    <text evidence="2">The sequence shown here is derived from an EMBL/GenBank/DDBJ whole genome shotgun (WGS) entry which is preliminary data.</text>
</comment>
<protein>
    <submittedName>
        <fullName evidence="2">Uncharacterized protein</fullName>
    </submittedName>
</protein>
<dbReference type="AlphaFoldDB" id="A0A9Q0IW64"/>
<dbReference type="EMBL" id="JANIIK010000037">
    <property type="protein sequence ID" value="KAJ3611531.1"/>
    <property type="molecule type" value="Genomic_DNA"/>
</dbReference>